<dbReference type="SUPFAM" id="SSF56601">
    <property type="entry name" value="beta-lactamase/transpeptidase-like"/>
    <property type="match status" value="1"/>
</dbReference>
<name>A0A841R420_9FIRM</name>
<evidence type="ECO:0000256" key="14">
    <source>
        <dbReference type="SAM" id="Phobius"/>
    </source>
</evidence>
<keyword evidence="9" id="KW-0133">Cell shape</keyword>
<keyword evidence="6" id="KW-0645">Protease</keyword>
<sequence>MLESLYKKVTDRRYNSFIYVIAGLFMLLVLRLFVLQLIDGEHYRELADGNRIRQMTIQATRGVLLDRNGEIIVGSRPVYIVSYTPQQKPMDAALEARLANVLQMTPADIQKKIKDHGTSFGPVPIKVDIGPDIVAKIEEYRAEYPGVTIEVQPLRYYPYGSLAANVIGYVGEAGQEDRKPDGSEFAPGTIVGRAGLELYYNDLLQGETGGRQVEVDATGRPVKNIEEAPITPGHNLRLTLDLPLQRATEAAISEHLSELAKSHIWPTGVAAVALDPNTGAVLAMANWPSFNPNSFAVGISAKEWQDLNENSLRPFDDRVVSGTYPPGSIFKVITGTAALNAKVVTPEERIYDNGRHWLIDKRNAAGEAFGWINFQEAMAKSDNVYFYELGNRLGIDRISEMARAFGLGEATGIDLYGEASGLVATEQYKKEVFHDDWYLGETFDAAIGQSFNLATPLQMASVVSQIANGGTRYKPYLVSRINHLDGSPYQIHQPQVAGRLVVPKSVLDTVKRSMWAVTQEGGTAGALFHGYPIEVGGKTATAETGDGPDHAWFAAFAPYDHPQIVIVVLVEHAGYGIESAAPIVKQMLDAYFHIPTAKP</sequence>
<feature type="transmembrane region" description="Helical" evidence="14">
    <location>
        <begin position="17"/>
        <end position="38"/>
    </location>
</feature>
<dbReference type="GO" id="GO:0005886">
    <property type="term" value="C:plasma membrane"/>
    <property type="evidence" value="ECO:0007669"/>
    <property type="project" value="UniProtKB-SubCell"/>
</dbReference>
<dbReference type="GO" id="GO:0071555">
    <property type="term" value="P:cell wall organization"/>
    <property type="evidence" value="ECO:0007669"/>
    <property type="project" value="UniProtKB-KW"/>
</dbReference>
<gene>
    <name evidence="17" type="ORF">HNR45_000812</name>
</gene>
<keyword evidence="13" id="KW-0961">Cell wall biogenesis/degradation</keyword>
<dbReference type="Pfam" id="PF03717">
    <property type="entry name" value="PBP_dimer"/>
    <property type="match status" value="1"/>
</dbReference>
<dbReference type="GO" id="GO:0008658">
    <property type="term" value="F:penicillin binding"/>
    <property type="evidence" value="ECO:0007669"/>
    <property type="project" value="InterPro"/>
</dbReference>
<keyword evidence="11 14" id="KW-1133">Transmembrane helix</keyword>
<feature type="domain" description="Penicillin-binding protein dimerisation" evidence="16">
    <location>
        <begin position="57"/>
        <end position="225"/>
    </location>
</feature>
<dbReference type="AlphaFoldDB" id="A0A841R420"/>
<keyword evidence="8" id="KW-0378">Hydrolase</keyword>
<dbReference type="InterPro" id="IPR012338">
    <property type="entry name" value="Beta-lactam/transpept-like"/>
</dbReference>
<reference evidence="17 18" key="1">
    <citation type="submission" date="2020-08" db="EMBL/GenBank/DDBJ databases">
        <title>Genomic Encyclopedia of Type Strains, Phase IV (KMG-IV): sequencing the most valuable type-strain genomes for metagenomic binning, comparative biology and taxonomic classification.</title>
        <authorList>
            <person name="Goeker M."/>
        </authorList>
    </citation>
    <scope>NUCLEOTIDE SEQUENCE [LARGE SCALE GENOMIC DNA]</scope>
    <source>
        <strain evidence="17 18">DSM 21255</strain>
    </source>
</reference>
<dbReference type="InterPro" id="IPR017790">
    <property type="entry name" value="Penicillin-binding_protein_2"/>
</dbReference>
<evidence type="ECO:0000256" key="5">
    <source>
        <dbReference type="ARBA" id="ARBA00022519"/>
    </source>
</evidence>
<keyword evidence="10" id="KW-0573">Peptidoglycan synthesis</keyword>
<evidence type="ECO:0000256" key="2">
    <source>
        <dbReference type="ARBA" id="ARBA00004236"/>
    </source>
</evidence>
<dbReference type="GeneID" id="93486090"/>
<evidence type="ECO:0000256" key="12">
    <source>
        <dbReference type="ARBA" id="ARBA00023136"/>
    </source>
</evidence>
<evidence type="ECO:0000256" key="8">
    <source>
        <dbReference type="ARBA" id="ARBA00022801"/>
    </source>
</evidence>
<dbReference type="InterPro" id="IPR050515">
    <property type="entry name" value="Beta-lactam/transpept"/>
</dbReference>
<comment type="caution">
    <text evidence="17">The sequence shown here is derived from an EMBL/GenBank/DDBJ whole genome shotgun (WGS) entry which is preliminary data.</text>
</comment>
<evidence type="ECO:0000256" key="1">
    <source>
        <dbReference type="ARBA" id="ARBA00004167"/>
    </source>
</evidence>
<dbReference type="GO" id="GO:0009002">
    <property type="term" value="F:serine-type D-Ala-D-Ala carboxypeptidase activity"/>
    <property type="evidence" value="ECO:0007669"/>
    <property type="project" value="InterPro"/>
</dbReference>
<dbReference type="PANTHER" id="PTHR30627:SF2">
    <property type="entry name" value="PEPTIDOGLYCAN D,D-TRANSPEPTIDASE MRDA"/>
    <property type="match status" value="1"/>
</dbReference>
<evidence type="ECO:0000256" key="9">
    <source>
        <dbReference type="ARBA" id="ARBA00022960"/>
    </source>
</evidence>
<keyword evidence="4" id="KW-1003">Cell membrane</keyword>
<dbReference type="Pfam" id="PF00905">
    <property type="entry name" value="Transpeptidase"/>
    <property type="match status" value="1"/>
</dbReference>
<evidence type="ECO:0000256" key="11">
    <source>
        <dbReference type="ARBA" id="ARBA00022989"/>
    </source>
</evidence>
<dbReference type="InterPro" id="IPR005311">
    <property type="entry name" value="PBP_dimer"/>
</dbReference>
<evidence type="ECO:0000256" key="13">
    <source>
        <dbReference type="ARBA" id="ARBA00023316"/>
    </source>
</evidence>
<feature type="domain" description="Penicillin-binding protein transpeptidase" evidence="15">
    <location>
        <begin position="270"/>
        <end position="588"/>
    </location>
</feature>
<evidence type="ECO:0000256" key="7">
    <source>
        <dbReference type="ARBA" id="ARBA00022692"/>
    </source>
</evidence>
<keyword evidence="18" id="KW-1185">Reference proteome</keyword>
<evidence type="ECO:0000313" key="18">
    <source>
        <dbReference type="Proteomes" id="UP000591941"/>
    </source>
</evidence>
<dbReference type="GO" id="GO:0071972">
    <property type="term" value="F:peptidoglycan L,D-transpeptidase activity"/>
    <property type="evidence" value="ECO:0007669"/>
    <property type="project" value="TreeGrafter"/>
</dbReference>
<proteinExistence type="inferred from homology"/>
<organism evidence="17 18">
    <name type="scientific">Negativicoccus succinicivorans</name>
    <dbReference type="NCBI Taxonomy" id="620903"/>
    <lineage>
        <taxon>Bacteria</taxon>
        <taxon>Bacillati</taxon>
        <taxon>Bacillota</taxon>
        <taxon>Negativicutes</taxon>
        <taxon>Veillonellales</taxon>
        <taxon>Veillonellaceae</taxon>
        <taxon>Negativicoccus</taxon>
    </lineage>
</organism>
<keyword evidence="5" id="KW-0997">Cell inner membrane</keyword>
<dbReference type="Proteomes" id="UP000591941">
    <property type="component" value="Unassembled WGS sequence"/>
</dbReference>
<comment type="subcellular location">
    <subcellularLocation>
        <location evidence="2">Cell membrane</location>
    </subcellularLocation>
    <subcellularLocation>
        <location evidence="1">Membrane</location>
        <topology evidence="1">Single-pass membrane protein</topology>
    </subcellularLocation>
</comment>
<evidence type="ECO:0000256" key="3">
    <source>
        <dbReference type="ARBA" id="ARBA00007171"/>
    </source>
</evidence>
<accession>A0A841R420</accession>
<evidence type="ECO:0000259" key="16">
    <source>
        <dbReference type="Pfam" id="PF03717"/>
    </source>
</evidence>
<evidence type="ECO:0000259" key="15">
    <source>
        <dbReference type="Pfam" id="PF00905"/>
    </source>
</evidence>
<evidence type="ECO:0000256" key="10">
    <source>
        <dbReference type="ARBA" id="ARBA00022984"/>
    </source>
</evidence>
<dbReference type="RefSeq" id="WP_024048231.1">
    <property type="nucleotide sequence ID" value="NZ_CABWNB010000002.1"/>
</dbReference>
<dbReference type="Gene3D" id="3.90.1310.10">
    <property type="entry name" value="Penicillin-binding protein 2a (Domain 2)"/>
    <property type="match status" value="1"/>
</dbReference>
<dbReference type="InterPro" id="IPR036138">
    <property type="entry name" value="PBP_dimer_sf"/>
</dbReference>
<keyword evidence="12 14" id="KW-0472">Membrane</keyword>
<dbReference type="NCBIfam" id="TIGR03423">
    <property type="entry name" value="pbp2_mrdA"/>
    <property type="match status" value="1"/>
</dbReference>
<dbReference type="GO" id="GO:0009252">
    <property type="term" value="P:peptidoglycan biosynthetic process"/>
    <property type="evidence" value="ECO:0007669"/>
    <property type="project" value="UniProtKB-KW"/>
</dbReference>
<dbReference type="PANTHER" id="PTHR30627">
    <property type="entry name" value="PEPTIDOGLYCAN D,D-TRANSPEPTIDASE"/>
    <property type="match status" value="1"/>
</dbReference>
<dbReference type="InterPro" id="IPR001460">
    <property type="entry name" value="PCN-bd_Tpept"/>
</dbReference>
<dbReference type="SUPFAM" id="SSF56519">
    <property type="entry name" value="Penicillin binding protein dimerisation domain"/>
    <property type="match status" value="1"/>
</dbReference>
<dbReference type="GO" id="GO:0008360">
    <property type="term" value="P:regulation of cell shape"/>
    <property type="evidence" value="ECO:0007669"/>
    <property type="project" value="UniProtKB-KW"/>
</dbReference>
<evidence type="ECO:0000313" key="17">
    <source>
        <dbReference type="EMBL" id="MBB6477779.1"/>
    </source>
</evidence>
<dbReference type="EMBL" id="JACHHI010000003">
    <property type="protein sequence ID" value="MBB6477779.1"/>
    <property type="molecule type" value="Genomic_DNA"/>
</dbReference>
<dbReference type="Gene3D" id="3.40.710.10">
    <property type="entry name" value="DD-peptidase/beta-lactamase superfamily"/>
    <property type="match status" value="1"/>
</dbReference>
<dbReference type="GO" id="GO:0006508">
    <property type="term" value="P:proteolysis"/>
    <property type="evidence" value="ECO:0007669"/>
    <property type="project" value="UniProtKB-KW"/>
</dbReference>
<evidence type="ECO:0000256" key="6">
    <source>
        <dbReference type="ARBA" id="ARBA00022670"/>
    </source>
</evidence>
<dbReference type="OrthoDB" id="9770103at2"/>
<protein>
    <submittedName>
        <fullName evidence="17">Penicillin-binding protein 2</fullName>
    </submittedName>
</protein>
<comment type="similarity">
    <text evidence="3">Belongs to the transpeptidase family.</text>
</comment>
<evidence type="ECO:0000256" key="4">
    <source>
        <dbReference type="ARBA" id="ARBA00022475"/>
    </source>
</evidence>
<keyword evidence="7 14" id="KW-0812">Transmembrane</keyword>